<reference evidence="5" key="1">
    <citation type="submission" date="2011-04" db="EMBL/GenBank/DDBJ databases">
        <title>Evolution of plant cell wall degrading machinery underlies the functional diversity of forest fungi.</title>
        <authorList>
            <consortium name="US DOE Joint Genome Institute (JGI-PGF)"/>
            <person name="Eastwood D.C."/>
            <person name="Floudas D."/>
            <person name="Binder M."/>
            <person name="Majcherczyk A."/>
            <person name="Schneider P."/>
            <person name="Aerts A."/>
            <person name="Asiegbu F.O."/>
            <person name="Baker S.E."/>
            <person name="Barry K."/>
            <person name="Bendiksby M."/>
            <person name="Blumentritt M."/>
            <person name="Coutinho P.M."/>
            <person name="Cullen D."/>
            <person name="Cullen D."/>
            <person name="Gathman A."/>
            <person name="Goodell B."/>
            <person name="Henrissat B."/>
            <person name="Ihrmark K."/>
            <person name="Kauserud H."/>
            <person name="Kohler A."/>
            <person name="LaButti K."/>
            <person name="Lapidus A."/>
            <person name="Lavin J.L."/>
            <person name="Lee Y.-H."/>
            <person name="Lindquist E."/>
            <person name="Lilly W."/>
            <person name="Lucas S."/>
            <person name="Morin E."/>
            <person name="Murat C."/>
            <person name="Oguiza J.A."/>
            <person name="Park J."/>
            <person name="Pisabarro A.G."/>
            <person name="Riley R."/>
            <person name="Rosling A."/>
            <person name="Salamov A."/>
            <person name="Schmidt O."/>
            <person name="Schmutz J."/>
            <person name="Skrede I."/>
            <person name="Stenlid J."/>
            <person name="Wiebenga A."/>
            <person name="Xie X."/>
            <person name="Kues U."/>
            <person name="Hibbett D.S."/>
            <person name="Hoffmeister D."/>
            <person name="Hogberg N."/>
            <person name="Martin F."/>
            <person name="Grigoriev I.V."/>
            <person name="Watkinson S.C."/>
        </authorList>
    </citation>
    <scope>NUCLEOTIDE SEQUENCE</scope>
    <source>
        <strain evidence="5">S7.9</strain>
    </source>
</reference>
<dbReference type="InterPro" id="IPR047859">
    <property type="entry name" value="Ribosomal_bL17_CS"/>
</dbReference>
<keyword evidence="3 4" id="KW-0687">Ribonucleoprotein</keyword>
<keyword evidence="2 4" id="KW-0689">Ribosomal protein</keyword>
<dbReference type="InterPro" id="IPR000456">
    <property type="entry name" value="Ribosomal_bL17"/>
</dbReference>
<sequence>MKHGIAFRKFSRTSSHRNLMLRNLVTSLFEHEQITTTLPKARDAARLAEKIITLGKKGDIPSYRRAQSFVLNATLLPKIFDTFASRYSSRPGGYTRIHKYVNRRGDNAPTAILELVDNPRDLKVEMTARAIGKDILDGRLQRETPNQVINRGVTGTKDVMKKELSLGSSEAGELRPRTRWNLQKVMKYRGNEALSDVGNKATLFIENLLAKPLQQHTAMTRELAKRKAHDDMALKPAEVGKLVLSSRSGMALPGEKKPAMKLVQGALARPSRPRKKGPAWFRDGALQHAKSTVLSMRTVYK</sequence>
<dbReference type="HOGENOM" id="CLU_074407_1_4_1"/>
<proteinExistence type="inferred from homology"/>
<evidence type="ECO:0000313" key="5">
    <source>
        <dbReference type="EMBL" id="EGO22969.1"/>
    </source>
</evidence>
<dbReference type="Pfam" id="PF01196">
    <property type="entry name" value="Ribosomal_L17"/>
    <property type="match status" value="1"/>
</dbReference>
<dbReference type="NCBIfam" id="TIGR00059">
    <property type="entry name" value="L17"/>
    <property type="match status" value="1"/>
</dbReference>
<name>F8P1E0_SERL9</name>
<evidence type="ECO:0000256" key="2">
    <source>
        <dbReference type="ARBA" id="ARBA00022980"/>
    </source>
</evidence>
<dbReference type="InterPro" id="IPR036373">
    <property type="entry name" value="Ribosomal_bL17_sf"/>
</dbReference>
<gene>
    <name evidence="5" type="ORF">SERLADRAFT_471543</name>
</gene>
<dbReference type="Proteomes" id="UP000008064">
    <property type="component" value="Unassembled WGS sequence"/>
</dbReference>
<organism>
    <name type="scientific">Serpula lacrymans var. lacrymans (strain S7.9)</name>
    <name type="common">Dry rot fungus</name>
    <dbReference type="NCBI Taxonomy" id="578457"/>
    <lineage>
        <taxon>Eukaryota</taxon>
        <taxon>Fungi</taxon>
        <taxon>Dikarya</taxon>
        <taxon>Basidiomycota</taxon>
        <taxon>Agaricomycotina</taxon>
        <taxon>Agaricomycetes</taxon>
        <taxon>Agaricomycetidae</taxon>
        <taxon>Boletales</taxon>
        <taxon>Coniophorineae</taxon>
        <taxon>Serpulaceae</taxon>
        <taxon>Serpula</taxon>
    </lineage>
</organism>
<evidence type="ECO:0000256" key="1">
    <source>
        <dbReference type="ARBA" id="ARBA00008777"/>
    </source>
</evidence>
<protein>
    <recommendedName>
        <fullName evidence="6">Mitochondrial ribosomal protein L17</fullName>
    </recommendedName>
</protein>
<dbReference type="RefSeq" id="XP_007320209.1">
    <property type="nucleotide sequence ID" value="XM_007320147.1"/>
</dbReference>
<evidence type="ECO:0008006" key="6">
    <source>
        <dbReference type="Google" id="ProtNLM"/>
    </source>
</evidence>
<dbReference type="GeneID" id="18819971"/>
<dbReference type="HAMAP" id="MF_01368">
    <property type="entry name" value="Ribosomal_bL17"/>
    <property type="match status" value="1"/>
</dbReference>
<dbReference type="EMBL" id="GL945436">
    <property type="protein sequence ID" value="EGO22969.1"/>
    <property type="molecule type" value="Genomic_DNA"/>
</dbReference>
<evidence type="ECO:0000256" key="3">
    <source>
        <dbReference type="ARBA" id="ARBA00023274"/>
    </source>
</evidence>
<dbReference type="KEGG" id="sla:SERLADRAFT_471543"/>
<dbReference type="AlphaFoldDB" id="F8P1E0"/>
<dbReference type="Gene3D" id="3.90.1030.10">
    <property type="entry name" value="Ribosomal protein L17"/>
    <property type="match status" value="1"/>
</dbReference>
<dbReference type="PANTHER" id="PTHR14413">
    <property type="entry name" value="RIBOSOMAL PROTEIN L17"/>
    <property type="match status" value="1"/>
</dbReference>
<dbReference type="GO" id="GO:0006412">
    <property type="term" value="P:translation"/>
    <property type="evidence" value="ECO:0007669"/>
    <property type="project" value="InterPro"/>
</dbReference>
<evidence type="ECO:0000256" key="4">
    <source>
        <dbReference type="RuleBase" id="RU000660"/>
    </source>
</evidence>
<comment type="similarity">
    <text evidence="1 4">Belongs to the bacterial ribosomal protein bL17 family.</text>
</comment>
<accession>F8P1E0</accession>
<dbReference type="GO" id="GO:0003735">
    <property type="term" value="F:structural constituent of ribosome"/>
    <property type="evidence" value="ECO:0007669"/>
    <property type="project" value="InterPro"/>
</dbReference>
<dbReference type="PROSITE" id="PS01167">
    <property type="entry name" value="RIBOSOMAL_L17"/>
    <property type="match status" value="1"/>
</dbReference>
<dbReference type="GO" id="GO:0005762">
    <property type="term" value="C:mitochondrial large ribosomal subunit"/>
    <property type="evidence" value="ECO:0007669"/>
    <property type="project" value="TreeGrafter"/>
</dbReference>
<dbReference type="OrthoDB" id="275000at2759"/>
<dbReference type="PANTHER" id="PTHR14413:SF16">
    <property type="entry name" value="LARGE RIBOSOMAL SUBUNIT PROTEIN BL17M"/>
    <property type="match status" value="1"/>
</dbReference>
<dbReference type="SUPFAM" id="SSF64263">
    <property type="entry name" value="Prokaryotic ribosomal protein L17"/>
    <property type="match status" value="1"/>
</dbReference>